<dbReference type="OrthoDB" id="1006965at2"/>
<comment type="similarity">
    <text evidence="2">Belongs to the glycosyl hydrolase 20 family.</text>
</comment>
<dbReference type="Gene3D" id="3.30.379.10">
    <property type="entry name" value="Chitobiase/beta-hexosaminidase domain 2-like"/>
    <property type="match status" value="1"/>
</dbReference>
<dbReference type="InterPro" id="IPR025705">
    <property type="entry name" value="Beta_hexosaminidase_sua/sub"/>
</dbReference>
<evidence type="ECO:0000256" key="1">
    <source>
        <dbReference type="ARBA" id="ARBA00001231"/>
    </source>
</evidence>
<dbReference type="Gene3D" id="3.20.20.80">
    <property type="entry name" value="Glycosidases"/>
    <property type="match status" value="1"/>
</dbReference>
<proteinExistence type="inferred from homology"/>
<name>A0A2T5JA10_9SPHI</name>
<dbReference type="Gene3D" id="2.60.120.380">
    <property type="match status" value="1"/>
</dbReference>
<feature type="active site" description="Proton donor" evidence="6">
    <location>
        <position position="335"/>
    </location>
</feature>
<dbReference type="GO" id="GO:0005975">
    <property type="term" value="P:carbohydrate metabolic process"/>
    <property type="evidence" value="ECO:0007669"/>
    <property type="project" value="InterPro"/>
</dbReference>
<accession>A0A2T5JA10</accession>
<dbReference type="PANTHER" id="PTHR22600:SF57">
    <property type="entry name" value="BETA-N-ACETYLHEXOSAMINIDASE"/>
    <property type="match status" value="1"/>
</dbReference>
<evidence type="ECO:0000256" key="6">
    <source>
        <dbReference type="PIRSR" id="PIRSR625705-1"/>
    </source>
</evidence>
<dbReference type="CDD" id="cd06563">
    <property type="entry name" value="GH20_chitobiase-like"/>
    <property type="match status" value="1"/>
</dbReference>
<evidence type="ECO:0000256" key="2">
    <source>
        <dbReference type="ARBA" id="ARBA00006285"/>
    </source>
</evidence>
<dbReference type="InterPro" id="IPR059177">
    <property type="entry name" value="GH29D-like_dom"/>
</dbReference>
<dbReference type="InterPro" id="IPR015883">
    <property type="entry name" value="Glyco_hydro_20_cat"/>
</dbReference>
<dbReference type="InterPro" id="IPR017853">
    <property type="entry name" value="GH"/>
</dbReference>
<dbReference type="PROSITE" id="PS51820">
    <property type="entry name" value="PA14"/>
    <property type="match status" value="1"/>
</dbReference>
<evidence type="ECO:0000256" key="4">
    <source>
        <dbReference type="ARBA" id="ARBA00022801"/>
    </source>
</evidence>
<dbReference type="EMBL" id="QAOQ01000004">
    <property type="protein sequence ID" value="PTQ96902.1"/>
    <property type="molecule type" value="Genomic_DNA"/>
</dbReference>
<sequence>MIGSCNRFIFLIVLCVWFSSVAKGQDNPNLNIIPAPISVQKQMGQFNLSNQTVIIADSINNKSVQFFSAYLHDKFGLQNQLKAASGPVSSNSIVLTSEGSDGLPAEGYRLTITPQQIKISGKGAGLFYGVQSLIQLLPLDKADAAVIPCATIEDYPRFGYRGMHLDVARHFFSVDFVKKYIDLLATYKLNNFHWHLTDDQGWRIEIKKYPRLTTVGSQRAQTLVGRYRSYNQQYDNTPYGGFYTQDEIRDVVKYAADRYINIIPEIEMPGHSRAALAAYPEFSCNPNRSYKVAETWSVEDGVYCPSEKTFAFLQDVLAEVMDLFPSKYIHIGGDEVAKSVWHNSLYCRQMIKRLRLKNEHGLQSYFIHRIEKFVNSQGRSIIGWDEILQGGLAPNATVMSWRSEWGGIAAAQQKHNVIMSPSNEGLYFDFAQGRVSAEPLSIGRNSTYQKVYNYNPMPAALNTEQQQYVIGVQANMWTEYIDSEEKLEYMLLPRLMALSEIAWTPQDKKNLNDFAETRMPHHLAWLDKSNCNFRVDRALGVTDTMSIGSQLNVALKPTVEGAKIYYTTDGFAPDKNSKIYNGPLNIDIPDGQYRELQTMVITPGGRQSQVTHTVMANLPPLPAINFQANDTGVKYKLMLNADTAAKAQEDTVALIPDSGMLKSFNTSLIRKTKNAFGVIFSGFIRIDTDGIYSFSTKGGDGTNIMIDDQPVVATDKKQSTYLPGGGLVLKKGYHRFTLKYFDTGNAGDILHVYMEMPGKPKGELSAETIFN</sequence>
<dbReference type="GO" id="GO:0016020">
    <property type="term" value="C:membrane"/>
    <property type="evidence" value="ECO:0007669"/>
    <property type="project" value="TreeGrafter"/>
</dbReference>
<dbReference type="Pfam" id="PF13290">
    <property type="entry name" value="CHB_HEX_C_1"/>
    <property type="match status" value="1"/>
</dbReference>
<dbReference type="Proteomes" id="UP000244168">
    <property type="component" value="Unassembled WGS sequence"/>
</dbReference>
<comment type="catalytic activity">
    <reaction evidence="1">
        <text>Hydrolysis of terminal non-reducing N-acetyl-D-hexosamine residues in N-acetyl-beta-D-hexosaminides.</text>
        <dbReference type="EC" id="3.2.1.52"/>
    </reaction>
</comment>
<dbReference type="Pfam" id="PF02838">
    <property type="entry name" value="Glyco_hydro_20b"/>
    <property type="match status" value="1"/>
</dbReference>
<dbReference type="SUPFAM" id="SSF56988">
    <property type="entry name" value="Anthrax protective antigen"/>
    <property type="match status" value="1"/>
</dbReference>
<dbReference type="PRINTS" id="PR00738">
    <property type="entry name" value="GLHYDRLASE20"/>
</dbReference>
<dbReference type="GO" id="GO:0030203">
    <property type="term" value="P:glycosaminoglycan metabolic process"/>
    <property type="evidence" value="ECO:0007669"/>
    <property type="project" value="TreeGrafter"/>
</dbReference>
<dbReference type="SUPFAM" id="SSF55545">
    <property type="entry name" value="beta-N-acetylhexosaminidase-like domain"/>
    <property type="match status" value="1"/>
</dbReference>
<dbReference type="SUPFAM" id="SSF51445">
    <property type="entry name" value="(Trans)glycosidases"/>
    <property type="match status" value="1"/>
</dbReference>
<dbReference type="GO" id="GO:0004563">
    <property type="term" value="F:beta-N-acetylhexosaminidase activity"/>
    <property type="evidence" value="ECO:0007669"/>
    <property type="project" value="UniProtKB-EC"/>
</dbReference>
<dbReference type="Pfam" id="PF00728">
    <property type="entry name" value="Glyco_hydro_20"/>
    <property type="match status" value="1"/>
</dbReference>
<dbReference type="InterPro" id="IPR015882">
    <property type="entry name" value="HEX_bac_N"/>
</dbReference>
<comment type="caution">
    <text evidence="8">The sequence shown here is derived from an EMBL/GenBank/DDBJ whole genome shotgun (WGS) entry which is preliminary data.</text>
</comment>
<reference evidence="8 9" key="1">
    <citation type="submission" date="2018-04" db="EMBL/GenBank/DDBJ databases">
        <title>Genomic Encyclopedia of Archaeal and Bacterial Type Strains, Phase II (KMG-II): from individual species to whole genera.</title>
        <authorList>
            <person name="Goeker M."/>
        </authorList>
    </citation>
    <scope>NUCLEOTIDE SEQUENCE [LARGE SCALE GENOMIC DNA]</scope>
    <source>
        <strain evidence="8 9">DSM 26809</strain>
    </source>
</reference>
<evidence type="ECO:0000256" key="3">
    <source>
        <dbReference type="ARBA" id="ARBA00012663"/>
    </source>
</evidence>
<evidence type="ECO:0000259" key="7">
    <source>
        <dbReference type="PROSITE" id="PS51820"/>
    </source>
</evidence>
<gene>
    <name evidence="8" type="ORF">C8P68_104396</name>
</gene>
<evidence type="ECO:0000313" key="8">
    <source>
        <dbReference type="EMBL" id="PTQ96902.1"/>
    </source>
</evidence>
<evidence type="ECO:0000256" key="5">
    <source>
        <dbReference type="ARBA" id="ARBA00023295"/>
    </source>
</evidence>
<evidence type="ECO:0000313" key="9">
    <source>
        <dbReference type="Proteomes" id="UP000244168"/>
    </source>
</evidence>
<dbReference type="Pfam" id="PF07691">
    <property type="entry name" value="PA14"/>
    <property type="match status" value="1"/>
</dbReference>
<organism evidence="8 9">
    <name type="scientific">Mucilaginibacter yixingensis</name>
    <dbReference type="NCBI Taxonomy" id="1295612"/>
    <lineage>
        <taxon>Bacteria</taxon>
        <taxon>Pseudomonadati</taxon>
        <taxon>Bacteroidota</taxon>
        <taxon>Sphingobacteriia</taxon>
        <taxon>Sphingobacteriales</taxon>
        <taxon>Sphingobacteriaceae</taxon>
        <taxon>Mucilaginibacter</taxon>
    </lineage>
</organism>
<keyword evidence="9" id="KW-1185">Reference proteome</keyword>
<dbReference type="EC" id="3.2.1.52" evidence="3"/>
<dbReference type="RefSeq" id="WP_107828842.1">
    <property type="nucleotide sequence ID" value="NZ_CP160205.1"/>
</dbReference>
<dbReference type="InterPro" id="IPR029018">
    <property type="entry name" value="Hex-like_dom2"/>
</dbReference>
<dbReference type="AlphaFoldDB" id="A0A2T5JA10"/>
<protein>
    <recommendedName>
        <fullName evidence="3">beta-N-acetylhexosaminidase</fullName>
        <ecNumber evidence="3">3.2.1.52</ecNumber>
    </recommendedName>
</protein>
<dbReference type="InterPro" id="IPR011658">
    <property type="entry name" value="PA14_dom"/>
</dbReference>
<feature type="domain" description="PA14" evidence="7">
    <location>
        <begin position="628"/>
        <end position="768"/>
    </location>
</feature>
<dbReference type="PANTHER" id="PTHR22600">
    <property type="entry name" value="BETA-HEXOSAMINIDASE"/>
    <property type="match status" value="1"/>
</dbReference>
<dbReference type="InterPro" id="IPR037524">
    <property type="entry name" value="PA14/GLEYA"/>
</dbReference>
<keyword evidence="5" id="KW-0326">Glycosidase</keyword>
<keyword evidence="4" id="KW-0378">Hydrolase</keyword>